<feature type="region of interest" description="Disordered" evidence="1">
    <location>
        <begin position="1"/>
        <end position="74"/>
    </location>
</feature>
<reference evidence="3" key="1">
    <citation type="submission" date="2021-01" db="EMBL/GenBank/DDBJ databases">
        <authorList>
            <person name="Corre E."/>
            <person name="Pelletier E."/>
            <person name="Niang G."/>
            <person name="Scheremetjew M."/>
            <person name="Finn R."/>
            <person name="Kale V."/>
            <person name="Holt S."/>
            <person name="Cochrane G."/>
            <person name="Meng A."/>
            <person name="Brown T."/>
            <person name="Cohen L."/>
        </authorList>
    </citation>
    <scope>NUCLEOTIDE SEQUENCE</scope>
    <source>
        <strain evidence="3">CCMP281</strain>
    </source>
</reference>
<evidence type="ECO:0000256" key="1">
    <source>
        <dbReference type="SAM" id="MobiDB-lite"/>
    </source>
</evidence>
<accession>A0A7S3F473</accession>
<name>A0A7S3F473_9EUKA</name>
<evidence type="ECO:0000259" key="2">
    <source>
        <dbReference type="Pfam" id="PF13843"/>
    </source>
</evidence>
<feature type="domain" description="PiggyBac transposable element-derived protein" evidence="2">
    <location>
        <begin position="83"/>
        <end position="391"/>
    </location>
</feature>
<dbReference type="AlphaFoldDB" id="A0A7S3F473"/>
<dbReference type="InterPro" id="IPR029526">
    <property type="entry name" value="PGBD"/>
</dbReference>
<evidence type="ECO:0000313" key="3">
    <source>
        <dbReference type="EMBL" id="CAE0126397.1"/>
    </source>
</evidence>
<feature type="compositionally biased region" description="Basic and acidic residues" evidence="1">
    <location>
        <begin position="58"/>
        <end position="69"/>
    </location>
</feature>
<sequence>MQAASPPAAAPAPAPAPAPASDPEGRGASTSRSSPVDDGPDVVNVNGQRWTPRVPTFVKEDARKDERTKTKLNNGQNDAKTVMNLFLLFLPPAWITDTIKYTNLLLDDSDALNKKIDKGELLRFYGYMLALTLQDYLPLDKMWKRQQVAGTTAPPPCFGRFGMTQNRFMKLKSKLRFGPSDSASFDANPWCFVETLIDAWKKHMNEVIIPGWLLAPDESMIAWLGKVGLNDINKCPHRMFVRRKPEPLGVEIKATGDALSELILFMEIVKGKAEKIKPKYWNKENGATAATTMRLSENWFGTGRVVAGDSWFASVRTAEQMLLNGLHFIGDVKTGTSRFPLAYLKEHTHEENGSWATLTSTLDIDGEKKLVYAVSHRRGESVHGFVATCGTTLSGEAHKAYFEDMEERVMAPCERGLRDHTQGGAHS</sequence>
<dbReference type="PANTHER" id="PTHR46599">
    <property type="entry name" value="PIGGYBAC TRANSPOSABLE ELEMENT-DERIVED PROTEIN 4"/>
    <property type="match status" value="1"/>
</dbReference>
<proteinExistence type="predicted"/>
<feature type="compositionally biased region" description="Low complexity" evidence="1">
    <location>
        <begin position="33"/>
        <end position="47"/>
    </location>
</feature>
<dbReference type="EMBL" id="HBHX01047076">
    <property type="protein sequence ID" value="CAE0126397.1"/>
    <property type="molecule type" value="Transcribed_RNA"/>
</dbReference>
<dbReference type="PANTHER" id="PTHR46599:SF3">
    <property type="entry name" value="PIGGYBAC TRANSPOSABLE ELEMENT-DERIVED PROTEIN 4"/>
    <property type="match status" value="1"/>
</dbReference>
<dbReference type="Pfam" id="PF13843">
    <property type="entry name" value="DDE_Tnp_1_7"/>
    <property type="match status" value="1"/>
</dbReference>
<organism evidence="3">
    <name type="scientific">Haptolina ericina</name>
    <dbReference type="NCBI Taxonomy" id="156174"/>
    <lineage>
        <taxon>Eukaryota</taxon>
        <taxon>Haptista</taxon>
        <taxon>Haptophyta</taxon>
        <taxon>Prymnesiophyceae</taxon>
        <taxon>Prymnesiales</taxon>
        <taxon>Prymnesiaceae</taxon>
        <taxon>Haptolina</taxon>
    </lineage>
</organism>
<protein>
    <recommendedName>
        <fullName evidence="2">PiggyBac transposable element-derived protein domain-containing protein</fullName>
    </recommendedName>
</protein>
<gene>
    <name evidence="3" type="ORF">HERI1096_LOCUS26068</name>
</gene>
<feature type="compositionally biased region" description="Pro residues" evidence="1">
    <location>
        <begin position="8"/>
        <end position="20"/>
    </location>
</feature>